<comment type="similarity">
    <text evidence="3">Belongs to the DOCK family.</text>
</comment>
<reference evidence="5" key="3">
    <citation type="submission" date="2025-09" db="UniProtKB">
        <authorList>
            <consortium name="Ensembl"/>
        </authorList>
    </citation>
    <scope>IDENTIFICATION</scope>
</reference>
<feature type="domain" description="C2 DOCK-type" evidence="4">
    <location>
        <begin position="311"/>
        <end position="481"/>
    </location>
</feature>
<dbReference type="Pfam" id="PF23554">
    <property type="entry name" value="TPR_DOCK"/>
    <property type="match status" value="1"/>
</dbReference>
<dbReference type="Pfam" id="PF16172">
    <property type="entry name" value="DOCK_N"/>
    <property type="match status" value="2"/>
</dbReference>
<dbReference type="Ensembl" id="ENSSHBT00005028492.1">
    <property type="protein sequence ID" value="ENSSHBP00005023945.1"/>
    <property type="gene ID" value="ENSSHBG00005017517.1"/>
</dbReference>
<dbReference type="Proteomes" id="UP000472266">
    <property type="component" value="Chromosome 12"/>
</dbReference>
<dbReference type="InterPro" id="IPR056372">
    <property type="entry name" value="TPR_DOCK"/>
</dbReference>
<accession>A0A672V8X4</accession>
<reference evidence="5 6" key="1">
    <citation type="submission" date="2019-11" db="EMBL/GenBank/DDBJ databases">
        <title>Strigops habroptila (kakapo) genome, bStrHab1, primary haplotype, v2.</title>
        <authorList>
            <person name="Jarvis E.D."/>
            <person name="Howard J."/>
            <person name="Rhie A."/>
            <person name="Phillippy A."/>
            <person name="Korlach J."/>
            <person name="Digby A."/>
            <person name="Iorns D."/>
            <person name="Eason D."/>
            <person name="Robertson B."/>
            <person name="Raemaekers T."/>
            <person name="Howe K."/>
            <person name="Lewin H."/>
            <person name="Damas J."/>
            <person name="Hastie A."/>
            <person name="Tracey A."/>
            <person name="Chow W."/>
            <person name="Fedrigo O."/>
        </authorList>
    </citation>
    <scope>NUCLEOTIDE SEQUENCE [LARGE SCALE GENOMIC DNA]</scope>
</reference>
<dbReference type="GO" id="GO:0005085">
    <property type="term" value="F:guanyl-nucleotide exchange factor activity"/>
    <property type="evidence" value="ECO:0007669"/>
    <property type="project" value="InterPro"/>
</dbReference>
<dbReference type="InterPro" id="IPR032376">
    <property type="entry name" value="DOCK_N"/>
</dbReference>
<keyword evidence="2" id="KW-0963">Cytoplasm</keyword>
<dbReference type="AlphaFoldDB" id="A0A672V8X4"/>
<proteinExistence type="inferred from homology"/>
<evidence type="ECO:0000259" key="4">
    <source>
        <dbReference type="PROSITE" id="PS51650"/>
    </source>
</evidence>
<dbReference type="InterPro" id="IPR026791">
    <property type="entry name" value="DOCK"/>
</dbReference>
<evidence type="ECO:0000313" key="5">
    <source>
        <dbReference type="Ensembl" id="ENSSHBP00005023945.1"/>
    </source>
</evidence>
<dbReference type="Gene3D" id="1.20.1270.350">
    <property type="entry name" value="Dedicator of cytokinesis N-terminal subdomain"/>
    <property type="match status" value="1"/>
</dbReference>
<gene>
    <name evidence="5" type="primary">DOCK3</name>
</gene>
<name>A0A672V8X4_STRHB</name>
<dbReference type="GO" id="GO:0005737">
    <property type="term" value="C:cytoplasm"/>
    <property type="evidence" value="ECO:0007669"/>
    <property type="project" value="UniProtKB-SubCell"/>
</dbReference>
<comment type="subcellular location">
    <subcellularLocation>
        <location evidence="1">Cytoplasm</location>
    </subcellularLocation>
</comment>
<dbReference type="InterPro" id="IPR027007">
    <property type="entry name" value="C2_DOCK-type_domain"/>
</dbReference>
<dbReference type="PANTHER" id="PTHR45653:SF4">
    <property type="entry name" value="DEDICATOR OF CYTOKINESIS PROTEIN 3"/>
    <property type="match status" value="1"/>
</dbReference>
<organism evidence="5 6">
    <name type="scientific">Strigops habroptila</name>
    <name type="common">Kakapo</name>
    <dbReference type="NCBI Taxonomy" id="2489341"/>
    <lineage>
        <taxon>Eukaryota</taxon>
        <taxon>Metazoa</taxon>
        <taxon>Chordata</taxon>
        <taxon>Craniata</taxon>
        <taxon>Vertebrata</taxon>
        <taxon>Euteleostomi</taxon>
        <taxon>Archelosauria</taxon>
        <taxon>Archosauria</taxon>
        <taxon>Dinosauria</taxon>
        <taxon>Saurischia</taxon>
        <taxon>Theropoda</taxon>
        <taxon>Coelurosauria</taxon>
        <taxon>Aves</taxon>
        <taxon>Neognathae</taxon>
        <taxon>Neoaves</taxon>
        <taxon>Telluraves</taxon>
        <taxon>Australaves</taxon>
        <taxon>Psittaciformes</taxon>
        <taxon>Psittacidae</taxon>
        <taxon>Strigops</taxon>
    </lineage>
</organism>
<dbReference type="InterPro" id="IPR042455">
    <property type="entry name" value="DOCK_N_sub1"/>
</dbReference>
<dbReference type="InterPro" id="IPR035892">
    <property type="entry name" value="C2_domain_sf"/>
</dbReference>
<dbReference type="GO" id="GO:0007264">
    <property type="term" value="P:small GTPase-mediated signal transduction"/>
    <property type="evidence" value="ECO:0007669"/>
    <property type="project" value="InterPro"/>
</dbReference>
<dbReference type="PANTHER" id="PTHR45653">
    <property type="entry name" value="DEDICATOR OF CYTOKINESIS"/>
    <property type="match status" value="1"/>
</dbReference>
<dbReference type="GO" id="GO:0005886">
    <property type="term" value="C:plasma membrane"/>
    <property type="evidence" value="ECO:0007669"/>
    <property type="project" value="TreeGrafter"/>
</dbReference>
<reference evidence="5" key="2">
    <citation type="submission" date="2025-08" db="UniProtKB">
        <authorList>
            <consortium name="Ensembl"/>
        </authorList>
    </citation>
    <scope>IDENTIFICATION</scope>
</reference>
<dbReference type="PROSITE" id="PS51650">
    <property type="entry name" value="C2_DOCK"/>
    <property type="match status" value="1"/>
</dbReference>
<dbReference type="GO" id="GO:0031267">
    <property type="term" value="F:small GTPase binding"/>
    <property type="evidence" value="ECO:0007669"/>
    <property type="project" value="TreeGrafter"/>
</dbReference>
<sequence length="925" mass="107248">MCLSLFPHPLVICSFRGTVPQGLVLELGETVQILEKCEGKYFFLLQGIFPANYIHLKKAIVSNRGQYETVVPLEDSVVTEVTATLQEWAVLWKQLYVVRTVDLFYKLRHVMNELIDLRRQLLSGHLTQDQVREVKRHLTVRLDWGNEHLGLDLVPRKDFEVVDSDQISVSDLYKMVRNLWEMPLSFHFGRERRGKMWPPHLHYRRPYGCAVLSIMDVLQSISEIKEEKDFVLKVYTCNNENEWCQIHENIIRKSSTKYTAPSSNYGLIISLQLLRGDMEQIRRENPMIFNRGVSVTRKLGFPDVIMPGDIRNDLYLTLEKGDFERGGKSVQKNIEVTMYVLYADGEILKDCISLGSGEPSRSAYHSFVLYHNNSPRWGEIIKLPIPIDRFRGSHLRFEFRHCSTKDKGEKKLFGFAFTPLMRDDGTTLSDDIHELYVYKVPIPLCRLPTHSYSSLLEFKYVTVITLSSPPSPIRMDLLALLKWKAYPDRVMDILGRLRHVSGEEIVKFLQDILDTLFVVLDDNTEKYGLLVFQSLVFIINLLRDSKYFHFRPVMDTYIQKHFAGALAYKELIRCLKWYMDRSAELVRQDHIQEAMRALEYLFKFIVQSRILYSRATCGMEEEQFRSSIQELFQSIRFVLSLDSRSSETLIFTQAALLNSFPAIFDELLQMFTVQEVAEFVRGTLGSMPSTVHIGQSMDVVKLQSIARTVDSRLFSFPESRRILLPVVLHHIHLHLRQQKELLICSGILSSIFSIIKTSSLEGDVVEEVEMMVESLLDVLLQTLLTIMSKSQSQEAVRGQLSHFGQQGEYVSCLLSLLRQMSDTHFQHLLDNFQSKDELKEFLLKIFCVFRNLMKMSVFPRDWMVMRLLTSNLAVLFINQPSLQLESATPAKRKKILDKYGDMRVMMAYELFSMWQNLGMSLPSPS</sequence>
<dbReference type="FunFam" id="1.20.1270.350:FF:000001">
    <property type="entry name" value="dedicator of cytokinesis protein 4"/>
    <property type="match status" value="1"/>
</dbReference>
<evidence type="ECO:0000313" key="6">
    <source>
        <dbReference type="Proteomes" id="UP000472266"/>
    </source>
</evidence>
<protein>
    <submittedName>
        <fullName evidence="5">Dedicator of cytokinesis 3</fullName>
    </submittedName>
</protein>
<dbReference type="FunFam" id="2.60.40.150:FF:000045">
    <property type="entry name" value="Dedicator of cytokinesis protein 4"/>
    <property type="match status" value="1"/>
</dbReference>
<dbReference type="GeneTree" id="ENSGT00940000155514"/>
<evidence type="ECO:0000256" key="3">
    <source>
        <dbReference type="PROSITE-ProRule" id="PRU00983"/>
    </source>
</evidence>
<keyword evidence="6" id="KW-1185">Reference proteome</keyword>
<dbReference type="Gene3D" id="2.30.30.40">
    <property type="entry name" value="SH3 Domains"/>
    <property type="match status" value="1"/>
</dbReference>
<evidence type="ECO:0000256" key="1">
    <source>
        <dbReference type="ARBA" id="ARBA00004496"/>
    </source>
</evidence>
<dbReference type="Pfam" id="PF14429">
    <property type="entry name" value="DOCK-C2"/>
    <property type="match status" value="1"/>
</dbReference>
<evidence type="ECO:0000256" key="2">
    <source>
        <dbReference type="ARBA" id="ARBA00022490"/>
    </source>
</evidence>
<dbReference type="Gene3D" id="2.60.40.150">
    <property type="entry name" value="C2 domain"/>
    <property type="match status" value="1"/>
</dbReference>